<keyword evidence="5 7" id="KW-0238">DNA-binding</keyword>
<dbReference type="GO" id="GO:0003700">
    <property type="term" value="F:DNA-binding transcription factor activity"/>
    <property type="evidence" value="ECO:0007669"/>
    <property type="project" value="UniProtKB-UniRule"/>
</dbReference>
<dbReference type="GO" id="GO:0009295">
    <property type="term" value="C:nucleoid"/>
    <property type="evidence" value="ECO:0007669"/>
    <property type="project" value="UniProtKB-SubCell"/>
</dbReference>
<evidence type="ECO:0000256" key="4">
    <source>
        <dbReference type="ARBA" id="ARBA00023015"/>
    </source>
</evidence>
<keyword evidence="6 7" id="KW-0804">Transcription</keyword>
<dbReference type="OrthoDB" id="9807753at2"/>
<evidence type="ECO:0000256" key="7">
    <source>
        <dbReference type="HAMAP-Rule" id="MF_01008"/>
    </source>
</evidence>
<dbReference type="InterPro" id="IPR003444">
    <property type="entry name" value="MraZ"/>
</dbReference>
<dbReference type="InterPro" id="IPR035644">
    <property type="entry name" value="MraZ_C"/>
</dbReference>
<proteinExistence type="inferred from homology"/>
<gene>
    <name evidence="7" type="primary">mraZ</name>
    <name evidence="9" type="ORF">MCANUFG4_01936</name>
</gene>
<dbReference type="InterPro" id="IPR007159">
    <property type="entry name" value="SpoVT-AbrB_dom"/>
</dbReference>
<dbReference type="Proteomes" id="UP000006229">
    <property type="component" value="Unassembled WGS sequence"/>
</dbReference>
<evidence type="ECO:0000259" key="8">
    <source>
        <dbReference type="PROSITE" id="PS51740"/>
    </source>
</evidence>
<comment type="subunit">
    <text evidence="7">Forms oligomers.</text>
</comment>
<evidence type="ECO:0000256" key="6">
    <source>
        <dbReference type="ARBA" id="ARBA00023163"/>
    </source>
</evidence>
<dbReference type="CDD" id="cd16320">
    <property type="entry name" value="MraZ_N"/>
    <property type="match status" value="1"/>
</dbReference>
<organism evidence="9 10">
    <name type="scientific">Mycoplasmopsis canis UFG4</name>
    <dbReference type="NCBI Taxonomy" id="1131455"/>
    <lineage>
        <taxon>Bacteria</taxon>
        <taxon>Bacillati</taxon>
        <taxon>Mycoplasmatota</taxon>
        <taxon>Mycoplasmoidales</taxon>
        <taxon>Metamycoplasmataceae</taxon>
        <taxon>Mycoplasmopsis</taxon>
    </lineage>
</organism>
<keyword evidence="4 7" id="KW-0805">Transcription regulation</keyword>
<dbReference type="GO" id="GO:0005737">
    <property type="term" value="C:cytoplasm"/>
    <property type="evidence" value="ECO:0007669"/>
    <property type="project" value="UniProtKB-UniRule"/>
</dbReference>
<dbReference type="PATRIC" id="fig|1131455.3.peg.391"/>
<sequence length="146" mass="16630">MVNIIYGLHSRNADDKNRVILPPAIREYLGTNFMVSIGFDGNADLRTKEEFMKYIKMLEDQSSFDKRARIITRSILGNSFEVTLDAMNRISLPKHVVEKLAIQKEVIFIGAGTLVEMWSKEMYDNFESKYSADDIAAMAQEISLGK</sequence>
<dbReference type="GO" id="GO:2000143">
    <property type="term" value="P:negative regulation of DNA-templated transcription initiation"/>
    <property type="evidence" value="ECO:0007669"/>
    <property type="project" value="TreeGrafter"/>
</dbReference>
<comment type="similarity">
    <text evidence="7">Belongs to the MraZ family.</text>
</comment>
<evidence type="ECO:0000256" key="5">
    <source>
        <dbReference type="ARBA" id="ARBA00023125"/>
    </source>
</evidence>
<dbReference type="PROSITE" id="PS51740">
    <property type="entry name" value="SPOVT_ABRB"/>
    <property type="match status" value="1"/>
</dbReference>
<comment type="caution">
    <text evidence="9">The sequence shown here is derived from an EMBL/GenBank/DDBJ whole genome shotgun (WGS) entry which is preliminary data.</text>
</comment>
<dbReference type="GO" id="GO:0051301">
    <property type="term" value="P:cell division"/>
    <property type="evidence" value="ECO:0007669"/>
    <property type="project" value="UniProtKB-KW"/>
</dbReference>
<evidence type="ECO:0000256" key="2">
    <source>
        <dbReference type="ARBA" id="ARBA00022490"/>
    </source>
</evidence>
<dbReference type="Pfam" id="PF02381">
    <property type="entry name" value="MraZ"/>
    <property type="match status" value="2"/>
</dbReference>
<dbReference type="HAMAP" id="MF_01008">
    <property type="entry name" value="MraZ"/>
    <property type="match status" value="1"/>
</dbReference>
<accession>I1A5N6</accession>
<protein>
    <recommendedName>
        <fullName evidence="1 7">Transcriptional regulator MraZ</fullName>
    </recommendedName>
</protein>
<keyword evidence="2 7" id="KW-0963">Cytoplasm</keyword>
<evidence type="ECO:0000313" key="10">
    <source>
        <dbReference type="Proteomes" id="UP000006229"/>
    </source>
</evidence>
<dbReference type="InterPro" id="IPR020603">
    <property type="entry name" value="MraZ_dom"/>
</dbReference>
<dbReference type="SUPFAM" id="SSF89447">
    <property type="entry name" value="AbrB/MazE/MraZ-like"/>
    <property type="match status" value="1"/>
</dbReference>
<keyword evidence="9" id="KW-0131">Cell cycle</keyword>
<feature type="domain" description="SpoVT-AbrB" evidence="8">
    <location>
        <begin position="79"/>
        <end position="122"/>
    </location>
</feature>
<dbReference type="GO" id="GO:0000976">
    <property type="term" value="F:transcription cis-regulatory region binding"/>
    <property type="evidence" value="ECO:0007669"/>
    <property type="project" value="TreeGrafter"/>
</dbReference>
<dbReference type="InterPro" id="IPR037914">
    <property type="entry name" value="SpoVT-AbrB_sf"/>
</dbReference>
<reference evidence="9 10" key="1">
    <citation type="journal article" date="2012" name="J. Bacteriol.">
        <title>Genome annotation of five Mycoplasma canis strains.</title>
        <authorList>
            <person name="Brown D.R."/>
            <person name="May M."/>
            <person name="Michaels D.L."/>
            <person name="Barbet A.F."/>
        </authorList>
    </citation>
    <scope>NUCLEOTIDE SEQUENCE [LARGE SCALE GENOMIC DNA]</scope>
    <source>
        <strain evidence="9 10">UFG4</strain>
    </source>
</reference>
<dbReference type="EMBL" id="AJFU01000005">
    <property type="protein sequence ID" value="EIE41807.1"/>
    <property type="molecule type" value="Genomic_DNA"/>
</dbReference>
<dbReference type="RefSeq" id="WP_004797152.1">
    <property type="nucleotide sequence ID" value="NZ_AJFU01000005.1"/>
</dbReference>
<dbReference type="PANTHER" id="PTHR34701">
    <property type="entry name" value="TRANSCRIPTIONAL REGULATOR MRAZ"/>
    <property type="match status" value="1"/>
</dbReference>
<keyword evidence="9" id="KW-0132">Cell division</keyword>
<name>I1A5N6_9BACT</name>
<evidence type="ECO:0000256" key="1">
    <source>
        <dbReference type="ARBA" id="ARBA00013860"/>
    </source>
</evidence>
<evidence type="ECO:0000313" key="9">
    <source>
        <dbReference type="EMBL" id="EIE41807.1"/>
    </source>
</evidence>
<dbReference type="AlphaFoldDB" id="I1A5N6"/>
<keyword evidence="3" id="KW-0677">Repeat</keyword>
<evidence type="ECO:0000256" key="3">
    <source>
        <dbReference type="ARBA" id="ARBA00022737"/>
    </source>
</evidence>
<dbReference type="CDD" id="cd16321">
    <property type="entry name" value="MraZ_C"/>
    <property type="match status" value="1"/>
</dbReference>
<comment type="subcellular location">
    <subcellularLocation>
        <location evidence="7">Cytoplasm</location>
        <location evidence="7">Nucleoid</location>
    </subcellularLocation>
</comment>
<dbReference type="PANTHER" id="PTHR34701:SF1">
    <property type="entry name" value="TRANSCRIPTIONAL REGULATOR MRAZ"/>
    <property type="match status" value="1"/>
</dbReference>
<keyword evidence="10" id="KW-1185">Reference proteome</keyword>
<dbReference type="InterPro" id="IPR038619">
    <property type="entry name" value="MraZ_sf"/>
</dbReference>
<dbReference type="InterPro" id="IPR035642">
    <property type="entry name" value="MraZ_N"/>
</dbReference>
<dbReference type="Gene3D" id="3.40.1550.20">
    <property type="entry name" value="Transcriptional regulator MraZ domain"/>
    <property type="match status" value="1"/>
</dbReference>